<dbReference type="Gene3D" id="3.40.190.290">
    <property type="match status" value="1"/>
</dbReference>
<keyword evidence="2" id="KW-0805">Transcription regulation</keyword>
<keyword evidence="4" id="KW-0804">Transcription</keyword>
<sequence length="305" mass="33521">MDRLQAMNVFAKVIQAGSFSKAAKLLNVGQPAISKTVAQLEQYLGVSLLTRSTHGLNPTDAGQRYYERVARVLEDTEEAESQARGIGRGLEGRLRVAAPTTFGRIQIIPRLGAFLENNPRLDIDIQLDDRRIDLVSEGIDICLRVGALTDSSVIARKLATGRRSIIATPRYLEKAPALRAPEDFAHHTGIFYSQSSSARFALRRGEEAETIMLKSRLCLSAAEGIRSAVLADLGLTVAADWMFGPELDDGRAVRCLPEWELEPVDLWALFPGGKMTTAKARAFAEFTADIMKNYVMPRSSVLACR</sequence>
<comment type="similarity">
    <text evidence="1">Belongs to the LysR transcriptional regulatory family.</text>
</comment>
<dbReference type="GO" id="GO:0006351">
    <property type="term" value="P:DNA-templated transcription"/>
    <property type="evidence" value="ECO:0007669"/>
    <property type="project" value="TreeGrafter"/>
</dbReference>
<feature type="domain" description="HTH lysR-type" evidence="5">
    <location>
        <begin position="1"/>
        <end position="59"/>
    </location>
</feature>
<dbReference type="Proteomes" id="UP000321230">
    <property type="component" value="Unassembled WGS sequence"/>
</dbReference>
<evidence type="ECO:0000313" key="7">
    <source>
        <dbReference type="Proteomes" id="UP000321230"/>
    </source>
</evidence>
<dbReference type="OrthoDB" id="9812435at2"/>
<dbReference type="RefSeq" id="WP_146794394.1">
    <property type="nucleotide sequence ID" value="NZ_BARC01000004.1"/>
</dbReference>
<organism evidence="6 7">
    <name type="scientific">Gluconobacter wancherniae NBRC 103581</name>
    <dbReference type="NCBI Taxonomy" id="656744"/>
    <lineage>
        <taxon>Bacteria</taxon>
        <taxon>Pseudomonadati</taxon>
        <taxon>Pseudomonadota</taxon>
        <taxon>Alphaproteobacteria</taxon>
        <taxon>Acetobacterales</taxon>
        <taxon>Acetobacteraceae</taxon>
        <taxon>Gluconobacter</taxon>
    </lineage>
</organism>
<dbReference type="AlphaFoldDB" id="A0A511B5P7"/>
<evidence type="ECO:0000313" key="6">
    <source>
        <dbReference type="EMBL" id="GEK93117.1"/>
    </source>
</evidence>
<reference evidence="6 7" key="1">
    <citation type="submission" date="2019-07" db="EMBL/GenBank/DDBJ databases">
        <title>Whole genome shotgun sequence of Gluconobacter wancherniae NBRC 103581.</title>
        <authorList>
            <person name="Hosoyama A."/>
            <person name="Uohara A."/>
            <person name="Ohji S."/>
            <person name="Ichikawa N."/>
        </authorList>
    </citation>
    <scope>NUCLEOTIDE SEQUENCE [LARGE SCALE GENOMIC DNA]</scope>
    <source>
        <strain evidence="6 7">NBRC 103581</strain>
    </source>
</reference>
<accession>A0A511B5P7</accession>
<dbReference type="GO" id="GO:0043565">
    <property type="term" value="F:sequence-specific DNA binding"/>
    <property type="evidence" value="ECO:0007669"/>
    <property type="project" value="TreeGrafter"/>
</dbReference>
<evidence type="ECO:0000256" key="1">
    <source>
        <dbReference type="ARBA" id="ARBA00009437"/>
    </source>
</evidence>
<dbReference type="FunFam" id="1.10.10.10:FF:000001">
    <property type="entry name" value="LysR family transcriptional regulator"/>
    <property type="match status" value="1"/>
</dbReference>
<protein>
    <submittedName>
        <fullName evidence="6">LysR family transcriptional regulator</fullName>
    </submittedName>
</protein>
<dbReference type="InterPro" id="IPR036390">
    <property type="entry name" value="WH_DNA-bd_sf"/>
</dbReference>
<dbReference type="PANTHER" id="PTHR30537:SF5">
    <property type="entry name" value="HTH-TYPE TRANSCRIPTIONAL ACTIVATOR TTDR-RELATED"/>
    <property type="match status" value="1"/>
</dbReference>
<keyword evidence="3" id="KW-0238">DNA-binding</keyword>
<dbReference type="InterPro" id="IPR058163">
    <property type="entry name" value="LysR-type_TF_proteobact-type"/>
</dbReference>
<evidence type="ECO:0000256" key="2">
    <source>
        <dbReference type="ARBA" id="ARBA00023015"/>
    </source>
</evidence>
<dbReference type="Gene3D" id="1.10.10.10">
    <property type="entry name" value="Winged helix-like DNA-binding domain superfamily/Winged helix DNA-binding domain"/>
    <property type="match status" value="1"/>
</dbReference>
<dbReference type="InterPro" id="IPR000847">
    <property type="entry name" value="LysR_HTH_N"/>
</dbReference>
<dbReference type="InterPro" id="IPR005119">
    <property type="entry name" value="LysR_subst-bd"/>
</dbReference>
<dbReference type="EMBL" id="BJUZ01000001">
    <property type="protein sequence ID" value="GEK93117.1"/>
    <property type="molecule type" value="Genomic_DNA"/>
</dbReference>
<dbReference type="PRINTS" id="PR00039">
    <property type="entry name" value="HTHLYSR"/>
</dbReference>
<dbReference type="Pfam" id="PF00126">
    <property type="entry name" value="HTH_1"/>
    <property type="match status" value="1"/>
</dbReference>
<evidence type="ECO:0000256" key="3">
    <source>
        <dbReference type="ARBA" id="ARBA00023125"/>
    </source>
</evidence>
<dbReference type="SUPFAM" id="SSF46785">
    <property type="entry name" value="Winged helix' DNA-binding domain"/>
    <property type="match status" value="1"/>
</dbReference>
<proteinExistence type="inferred from homology"/>
<dbReference type="CDD" id="cd08422">
    <property type="entry name" value="PBP2_CrgA_like"/>
    <property type="match status" value="1"/>
</dbReference>
<evidence type="ECO:0000259" key="5">
    <source>
        <dbReference type="PROSITE" id="PS50931"/>
    </source>
</evidence>
<dbReference type="InterPro" id="IPR036388">
    <property type="entry name" value="WH-like_DNA-bd_sf"/>
</dbReference>
<comment type="caution">
    <text evidence="6">The sequence shown here is derived from an EMBL/GenBank/DDBJ whole genome shotgun (WGS) entry which is preliminary data.</text>
</comment>
<evidence type="ECO:0000256" key="4">
    <source>
        <dbReference type="ARBA" id="ARBA00023163"/>
    </source>
</evidence>
<dbReference type="SUPFAM" id="SSF53850">
    <property type="entry name" value="Periplasmic binding protein-like II"/>
    <property type="match status" value="1"/>
</dbReference>
<dbReference type="PANTHER" id="PTHR30537">
    <property type="entry name" value="HTH-TYPE TRANSCRIPTIONAL REGULATOR"/>
    <property type="match status" value="1"/>
</dbReference>
<dbReference type="PROSITE" id="PS50931">
    <property type="entry name" value="HTH_LYSR"/>
    <property type="match status" value="1"/>
</dbReference>
<dbReference type="GO" id="GO:0003700">
    <property type="term" value="F:DNA-binding transcription factor activity"/>
    <property type="evidence" value="ECO:0007669"/>
    <property type="project" value="InterPro"/>
</dbReference>
<name>A0A511B5P7_9PROT</name>
<keyword evidence="7" id="KW-1185">Reference proteome</keyword>
<gene>
    <name evidence="6" type="ORF">GWA01_08870</name>
</gene>
<dbReference type="Pfam" id="PF03466">
    <property type="entry name" value="LysR_substrate"/>
    <property type="match status" value="1"/>
</dbReference>